<proteinExistence type="predicted"/>
<protein>
    <submittedName>
        <fullName evidence="2">Uncharacterized protein</fullName>
    </submittedName>
</protein>
<feature type="compositionally biased region" description="Polar residues" evidence="1">
    <location>
        <begin position="286"/>
        <end position="302"/>
    </location>
</feature>
<feature type="compositionally biased region" description="Polar residues" evidence="1">
    <location>
        <begin position="258"/>
        <end position="267"/>
    </location>
</feature>
<dbReference type="EMBL" id="JAFJYH010000278">
    <property type="protein sequence ID" value="KAG4414161.1"/>
    <property type="molecule type" value="Genomic_DNA"/>
</dbReference>
<sequence length="492" mass="55381">MANRKRPYRAPKAAKPASQIKKIAVNLNGWAVEDSMKNRGIHQLITARAPIQASYNSVISNNVGQRHIFRQTKGFTAAEQLPPTDCNRQYVIVGYAPRSVPHDEYSTKNKAYGKHGRKTMGTTSPANVIPWDKDTILVLVVAELNFKPNEGVKFWALLWQVDGLCTPFAIRNDSIFFRWEYRTLALSLKATKAAWIENVAKTVETLGRRGDPEVHTSLDVCKTESVSPVAKRDARGTEIAPEKTRSNEHCSRYPIAGPSSSNVSSRTFAYPRQPSHGVHIPPPTFEPSSKSQNTLPSSQTTNPSPQKPSKQPKSFNALPDNPSKPSAPNFTAEQASFTAKEAAITNWRDSLQQEKRVFEQGISFQANKLTEREKQVETRERRVYERERHVQVRENDIEGREARAEGWEEELRTWVANLTERGRISFEREAVYQDNLARLKAREKELSEREEAAEEAQRDLDEGLDQAMKSLAAVQQSRKRAVESDADAAGGF</sequence>
<evidence type="ECO:0000313" key="2">
    <source>
        <dbReference type="EMBL" id="KAG4414161.1"/>
    </source>
</evidence>
<gene>
    <name evidence="2" type="ORF">IFR04_012688</name>
</gene>
<dbReference type="Proteomes" id="UP000664132">
    <property type="component" value="Unassembled WGS sequence"/>
</dbReference>
<keyword evidence="3" id="KW-1185">Reference proteome</keyword>
<reference evidence="2" key="1">
    <citation type="submission" date="2021-02" db="EMBL/GenBank/DDBJ databases">
        <title>Genome sequence Cadophora malorum strain M34.</title>
        <authorList>
            <person name="Stefanovic E."/>
            <person name="Vu D."/>
            <person name="Scully C."/>
            <person name="Dijksterhuis J."/>
            <person name="Roader J."/>
            <person name="Houbraken J."/>
        </authorList>
    </citation>
    <scope>NUCLEOTIDE SEQUENCE</scope>
    <source>
        <strain evidence="2">M34</strain>
    </source>
</reference>
<feature type="compositionally biased region" description="Basic and acidic residues" evidence="1">
    <location>
        <begin position="230"/>
        <end position="251"/>
    </location>
</feature>
<evidence type="ECO:0000313" key="3">
    <source>
        <dbReference type="Proteomes" id="UP000664132"/>
    </source>
</evidence>
<feature type="compositionally biased region" description="Low complexity" evidence="1">
    <location>
        <begin position="303"/>
        <end position="314"/>
    </location>
</feature>
<feature type="compositionally biased region" description="Basic and acidic residues" evidence="1">
    <location>
        <begin position="444"/>
        <end position="461"/>
    </location>
</feature>
<name>A0A8H7W195_9HELO</name>
<dbReference type="OrthoDB" id="3551813at2759"/>
<organism evidence="2 3">
    <name type="scientific">Cadophora malorum</name>
    <dbReference type="NCBI Taxonomy" id="108018"/>
    <lineage>
        <taxon>Eukaryota</taxon>
        <taxon>Fungi</taxon>
        <taxon>Dikarya</taxon>
        <taxon>Ascomycota</taxon>
        <taxon>Pezizomycotina</taxon>
        <taxon>Leotiomycetes</taxon>
        <taxon>Helotiales</taxon>
        <taxon>Ploettnerulaceae</taxon>
        <taxon>Cadophora</taxon>
    </lineage>
</organism>
<dbReference type="AlphaFoldDB" id="A0A8H7W195"/>
<feature type="region of interest" description="Disordered" evidence="1">
    <location>
        <begin position="225"/>
        <end position="330"/>
    </location>
</feature>
<evidence type="ECO:0000256" key="1">
    <source>
        <dbReference type="SAM" id="MobiDB-lite"/>
    </source>
</evidence>
<comment type="caution">
    <text evidence="2">The sequence shown here is derived from an EMBL/GenBank/DDBJ whole genome shotgun (WGS) entry which is preliminary data.</text>
</comment>
<accession>A0A8H7W195</accession>
<feature type="region of interest" description="Disordered" evidence="1">
    <location>
        <begin position="444"/>
        <end position="492"/>
    </location>
</feature>